<keyword evidence="3" id="KW-1133">Transmembrane helix</keyword>
<dbReference type="InterPro" id="IPR052276">
    <property type="entry name" value="Diphthamide-biosynth_chaperone"/>
</dbReference>
<protein>
    <recommendedName>
        <fullName evidence="4">J domain-containing protein</fullName>
    </recommendedName>
</protein>
<dbReference type="SUPFAM" id="SSF46565">
    <property type="entry name" value="Chaperone J-domain"/>
    <property type="match status" value="1"/>
</dbReference>
<dbReference type="OrthoDB" id="9779889at2"/>
<dbReference type="CDD" id="cd06257">
    <property type="entry name" value="DnaJ"/>
    <property type="match status" value="1"/>
</dbReference>
<evidence type="ECO:0000256" key="3">
    <source>
        <dbReference type="SAM" id="Phobius"/>
    </source>
</evidence>
<evidence type="ECO:0000313" key="5">
    <source>
        <dbReference type="EMBL" id="PLS03374.1"/>
    </source>
</evidence>
<dbReference type="GO" id="GO:0006260">
    <property type="term" value="P:DNA replication"/>
    <property type="evidence" value="ECO:0007669"/>
    <property type="project" value="UniProtKB-KW"/>
</dbReference>
<dbReference type="PANTHER" id="PTHR44240">
    <property type="entry name" value="DNAJ DOMAIN (PROKARYOTIC HEAT SHOCK PROTEIN)-RELATED"/>
    <property type="match status" value="1"/>
</dbReference>
<name>A0A2N5HCY7_9BACI</name>
<keyword evidence="6" id="KW-1185">Reference proteome</keyword>
<reference evidence="5 6" key="1">
    <citation type="submission" date="2017-11" db="EMBL/GenBank/DDBJ databases">
        <title>Comparitive Functional Genomics of Dry Heat Resistant strains isolated from the Viking Spacecraft.</title>
        <authorList>
            <person name="Seuylemezian A."/>
            <person name="Cooper K."/>
            <person name="Vaishampayan P."/>
        </authorList>
    </citation>
    <scope>NUCLEOTIDE SEQUENCE [LARGE SCALE GENOMIC DNA]</scope>
    <source>
        <strain evidence="5 6">V32-6</strain>
    </source>
</reference>
<gene>
    <name evidence="5" type="ORF">CVD27_14975</name>
</gene>
<organism evidence="5 6">
    <name type="scientific">Neobacillus cucumis</name>
    <dbReference type="NCBI Taxonomy" id="1740721"/>
    <lineage>
        <taxon>Bacteria</taxon>
        <taxon>Bacillati</taxon>
        <taxon>Bacillota</taxon>
        <taxon>Bacilli</taxon>
        <taxon>Bacillales</taxon>
        <taxon>Bacillaceae</taxon>
        <taxon>Neobacillus</taxon>
    </lineage>
</organism>
<dbReference type="InterPro" id="IPR001623">
    <property type="entry name" value="DnaJ_domain"/>
</dbReference>
<dbReference type="PROSITE" id="PS00636">
    <property type="entry name" value="DNAJ_1"/>
    <property type="match status" value="1"/>
</dbReference>
<dbReference type="SMART" id="SM00271">
    <property type="entry name" value="DnaJ"/>
    <property type="match status" value="1"/>
</dbReference>
<dbReference type="Proteomes" id="UP000234950">
    <property type="component" value="Unassembled WGS sequence"/>
</dbReference>
<dbReference type="InterPro" id="IPR018253">
    <property type="entry name" value="DnaJ_domain_CS"/>
</dbReference>
<feature type="domain" description="J" evidence="4">
    <location>
        <begin position="6"/>
        <end position="68"/>
    </location>
</feature>
<dbReference type="Pfam" id="PF00226">
    <property type="entry name" value="DnaJ"/>
    <property type="match status" value="1"/>
</dbReference>
<dbReference type="PANTHER" id="PTHR44240:SF10">
    <property type="entry name" value="J DOMAIN-CONTAINING PROTEIN"/>
    <property type="match status" value="1"/>
</dbReference>
<accession>A0A2N5HCY7</accession>
<evidence type="ECO:0000259" key="4">
    <source>
        <dbReference type="PROSITE" id="PS50076"/>
    </source>
</evidence>
<keyword evidence="3" id="KW-0812">Transmembrane</keyword>
<evidence type="ECO:0000313" key="6">
    <source>
        <dbReference type="Proteomes" id="UP000234950"/>
    </source>
</evidence>
<dbReference type="EMBL" id="PGVE01000057">
    <property type="protein sequence ID" value="PLS03374.1"/>
    <property type="molecule type" value="Genomic_DNA"/>
</dbReference>
<sequence length="136" mass="15542">MGPIRNYYRILGVPYSATFSEIKDAYRKKVKEVHPDKDKGNAEQFKRVKEAYEILKNVEKRKKYDDLLFKKAPNITHHLKQEAPAKTNSSIKIVSIQKKNRSLSPVLIHTALLLIGVFGNAYFNKRKHGDGSSASK</sequence>
<dbReference type="PRINTS" id="PR00625">
    <property type="entry name" value="JDOMAIN"/>
</dbReference>
<dbReference type="InterPro" id="IPR036869">
    <property type="entry name" value="J_dom_sf"/>
</dbReference>
<dbReference type="PROSITE" id="PS50076">
    <property type="entry name" value="DNAJ_2"/>
    <property type="match status" value="1"/>
</dbReference>
<proteinExistence type="predicted"/>
<keyword evidence="1" id="KW-0235">DNA replication</keyword>
<dbReference type="Gene3D" id="1.10.287.110">
    <property type="entry name" value="DnaJ domain"/>
    <property type="match status" value="1"/>
</dbReference>
<evidence type="ECO:0000256" key="2">
    <source>
        <dbReference type="ARBA" id="ARBA00023016"/>
    </source>
</evidence>
<feature type="transmembrane region" description="Helical" evidence="3">
    <location>
        <begin position="106"/>
        <end position="123"/>
    </location>
</feature>
<dbReference type="RefSeq" id="WP_101648712.1">
    <property type="nucleotide sequence ID" value="NZ_PGVE01000057.1"/>
</dbReference>
<evidence type="ECO:0000256" key="1">
    <source>
        <dbReference type="ARBA" id="ARBA00022705"/>
    </source>
</evidence>
<dbReference type="AlphaFoldDB" id="A0A2N5HCY7"/>
<comment type="caution">
    <text evidence="5">The sequence shown here is derived from an EMBL/GenBank/DDBJ whole genome shotgun (WGS) entry which is preliminary data.</text>
</comment>
<keyword evidence="3" id="KW-0472">Membrane</keyword>
<keyword evidence="2" id="KW-0346">Stress response</keyword>